<feature type="region of interest" description="Disordered" evidence="1">
    <location>
        <begin position="29"/>
        <end position="54"/>
    </location>
</feature>
<dbReference type="AlphaFoldDB" id="A0A9P4S6U3"/>
<evidence type="ECO:0000313" key="3">
    <source>
        <dbReference type="Proteomes" id="UP000799429"/>
    </source>
</evidence>
<gene>
    <name evidence="2" type="ORF">M501DRAFT_986549</name>
</gene>
<comment type="caution">
    <text evidence="2">The sequence shown here is derived from an EMBL/GenBank/DDBJ whole genome shotgun (WGS) entry which is preliminary data.</text>
</comment>
<proteinExistence type="predicted"/>
<evidence type="ECO:0000256" key="1">
    <source>
        <dbReference type="SAM" id="MobiDB-lite"/>
    </source>
</evidence>
<dbReference type="EMBL" id="MU006100">
    <property type="protein sequence ID" value="KAF2837218.1"/>
    <property type="molecule type" value="Genomic_DNA"/>
</dbReference>
<dbReference type="Proteomes" id="UP000799429">
    <property type="component" value="Unassembled WGS sequence"/>
</dbReference>
<accession>A0A9P4S6U3</accession>
<protein>
    <submittedName>
        <fullName evidence="2">Uncharacterized protein</fullName>
    </submittedName>
</protein>
<name>A0A9P4S6U3_9PEZI</name>
<sequence>MSWRRPSQQPIVGRDCPPADQFYNRTRIMPTPYGPPGTFDSQGRRRFRPDSGRNSLSMYNRAYGRNQHHLRDALNSMPFHRRYGTYNYGDSMTSFCDDMPRAAYPQPSYLRPRIPRNPTISLTTRPAYPSRPMGLFGRLRPRGFGNGFGFNHVPRRSRFGLGGLLAARNRYDDDYYDSDLDSLSDDSSILDSEDEWDSFDRPRRRRWGGLRGLW</sequence>
<reference evidence="2" key="1">
    <citation type="journal article" date="2020" name="Stud. Mycol.">
        <title>101 Dothideomycetes genomes: a test case for predicting lifestyles and emergence of pathogens.</title>
        <authorList>
            <person name="Haridas S."/>
            <person name="Albert R."/>
            <person name="Binder M."/>
            <person name="Bloem J."/>
            <person name="Labutti K."/>
            <person name="Salamov A."/>
            <person name="Andreopoulos B."/>
            <person name="Baker S."/>
            <person name="Barry K."/>
            <person name="Bills G."/>
            <person name="Bluhm B."/>
            <person name="Cannon C."/>
            <person name="Castanera R."/>
            <person name="Culley D."/>
            <person name="Daum C."/>
            <person name="Ezra D."/>
            <person name="Gonzalez J."/>
            <person name="Henrissat B."/>
            <person name="Kuo A."/>
            <person name="Liang C."/>
            <person name="Lipzen A."/>
            <person name="Lutzoni F."/>
            <person name="Magnuson J."/>
            <person name="Mondo S."/>
            <person name="Nolan M."/>
            <person name="Ohm R."/>
            <person name="Pangilinan J."/>
            <person name="Park H.-J."/>
            <person name="Ramirez L."/>
            <person name="Alfaro M."/>
            <person name="Sun H."/>
            <person name="Tritt A."/>
            <person name="Yoshinaga Y."/>
            <person name="Zwiers L.-H."/>
            <person name="Turgeon B."/>
            <person name="Goodwin S."/>
            <person name="Spatafora J."/>
            <person name="Crous P."/>
            <person name="Grigoriev I."/>
        </authorList>
    </citation>
    <scope>NUCLEOTIDE SEQUENCE</scope>
    <source>
        <strain evidence="2">CBS 101060</strain>
    </source>
</reference>
<keyword evidence="3" id="KW-1185">Reference proteome</keyword>
<organism evidence="2 3">
    <name type="scientific">Patellaria atrata CBS 101060</name>
    <dbReference type="NCBI Taxonomy" id="1346257"/>
    <lineage>
        <taxon>Eukaryota</taxon>
        <taxon>Fungi</taxon>
        <taxon>Dikarya</taxon>
        <taxon>Ascomycota</taxon>
        <taxon>Pezizomycotina</taxon>
        <taxon>Dothideomycetes</taxon>
        <taxon>Dothideomycetes incertae sedis</taxon>
        <taxon>Patellariales</taxon>
        <taxon>Patellariaceae</taxon>
        <taxon>Patellaria</taxon>
    </lineage>
</organism>
<evidence type="ECO:0000313" key="2">
    <source>
        <dbReference type="EMBL" id="KAF2837218.1"/>
    </source>
</evidence>